<comment type="caution">
    <text evidence="1">The sequence shown here is derived from an EMBL/GenBank/DDBJ whole genome shotgun (WGS) entry which is preliminary data.</text>
</comment>
<organism evidence="1 2">
    <name type="scientific">Fusibacter ferrireducens</name>
    <dbReference type="NCBI Taxonomy" id="2785058"/>
    <lineage>
        <taxon>Bacteria</taxon>
        <taxon>Bacillati</taxon>
        <taxon>Bacillota</taxon>
        <taxon>Clostridia</taxon>
        <taxon>Eubacteriales</taxon>
        <taxon>Eubacteriales Family XII. Incertae Sedis</taxon>
        <taxon>Fusibacter</taxon>
    </lineage>
</organism>
<dbReference type="RefSeq" id="WP_194703137.1">
    <property type="nucleotide sequence ID" value="NZ_JADKNH010000011.1"/>
</dbReference>
<dbReference type="Proteomes" id="UP000614200">
    <property type="component" value="Unassembled WGS sequence"/>
</dbReference>
<proteinExistence type="predicted"/>
<keyword evidence="2" id="KW-1185">Reference proteome</keyword>
<name>A0ABR9ZWQ9_9FIRM</name>
<protein>
    <submittedName>
        <fullName evidence="1">Uncharacterized protein</fullName>
    </submittedName>
</protein>
<evidence type="ECO:0000313" key="1">
    <source>
        <dbReference type="EMBL" id="MBF4694899.1"/>
    </source>
</evidence>
<sequence length="135" mass="15965">MLNALSDLPAEEYPASKKLEMNDVLKDIKELLERHDNPALELQKYLSEVETKIDFENKRELDSVDKENVKSVIEKHPYFKNPSSYHIRLITIMKFLKKKGVDITIRDFDMLVDEIIMSIEGVEKIGYGKYRRRKY</sequence>
<reference evidence="1 2" key="1">
    <citation type="submission" date="2020-11" db="EMBL/GenBank/DDBJ databases">
        <title>Fusibacter basophilias sp. nov.</title>
        <authorList>
            <person name="Qiu D."/>
        </authorList>
    </citation>
    <scope>NUCLEOTIDE SEQUENCE [LARGE SCALE GENOMIC DNA]</scope>
    <source>
        <strain evidence="1 2">Q10-2</strain>
    </source>
</reference>
<gene>
    <name evidence="1" type="ORF">ISU02_17500</name>
</gene>
<evidence type="ECO:0000313" key="2">
    <source>
        <dbReference type="Proteomes" id="UP000614200"/>
    </source>
</evidence>
<accession>A0ABR9ZWQ9</accession>
<dbReference type="EMBL" id="JADKNH010000011">
    <property type="protein sequence ID" value="MBF4694899.1"/>
    <property type="molecule type" value="Genomic_DNA"/>
</dbReference>